<dbReference type="Pfam" id="PF01810">
    <property type="entry name" value="LysE"/>
    <property type="match status" value="1"/>
</dbReference>
<organism evidence="7 8">
    <name type="scientific">Corynebacterium felinum</name>
    <dbReference type="NCBI Taxonomy" id="131318"/>
    <lineage>
        <taxon>Bacteria</taxon>
        <taxon>Bacillati</taxon>
        <taxon>Actinomycetota</taxon>
        <taxon>Actinomycetes</taxon>
        <taxon>Mycobacteriales</taxon>
        <taxon>Corynebacteriaceae</taxon>
        <taxon>Corynebacterium</taxon>
    </lineage>
</organism>
<sequence length="107" mass="11569">MNAHTACVTGILTNLSNPKAVIFFASVFAHFIDPDLSLSWALAMALFLIITGIIWFVGVALFVRTIATTLLRNTALIDIIAGSILLILSSMMLIEGSYAAFRTISLH</sequence>
<evidence type="ECO:0000313" key="8">
    <source>
        <dbReference type="Proteomes" id="UP001183619"/>
    </source>
</evidence>
<name>A0ABU2B6V9_9CORY</name>
<keyword evidence="5 6" id="KW-0472">Membrane</keyword>
<evidence type="ECO:0000256" key="5">
    <source>
        <dbReference type="ARBA" id="ARBA00023136"/>
    </source>
</evidence>
<keyword evidence="4 6" id="KW-1133">Transmembrane helix</keyword>
<evidence type="ECO:0000256" key="6">
    <source>
        <dbReference type="SAM" id="Phobius"/>
    </source>
</evidence>
<evidence type="ECO:0000256" key="3">
    <source>
        <dbReference type="ARBA" id="ARBA00022692"/>
    </source>
</evidence>
<evidence type="ECO:0000256" key="4">
    <source>
        <dbReference type="ARBA" id="ARBA00022989"/>
    </source>
</evidence>
<gene>
    <name evidence="7" type="ORF">J2S37_000892</name>
</gene>
<keyword evidence="2" id="KW-1003">Cell membrane</keyword>
<feature type="transmembrane region" description="Helical" evidence="6">
    <location>
        <begin position="40"/>
        <end position="63"/>
    </location>
</feature>
<keyword evidence="8" id="KW-1185">Reference proteome</keyword>
<protein>
    <submittedName>
        <fullName evidence="7">Threonine/homoserine/homoserine lactone efflux protein</fullName>
    </submittedName>
</protein>
<evidence type="ECO:0000256" key="1">
    <source>
        <dbReference type="ARBA" id="ARBA00004651"/>
    </source>
</evidence>
<evidence type="ECO:0000256" key="2">
    <source>
        <dbReference type="ARBA" id="ARBA00022475"/>
    </source>
</evidence>
<accession>A0ABU2B6V9</accession>
<dbReference type="EMBL" id="JAVDYF010000001">
    <property type="protein sequence ID" value="MDR7354354.1"/>
    <property type="molecule type" value="Genomic_DNA"/>
</dbReference>
<reference evidence="7 8" key="1">
    <citation type="submission" date="2023-07" db="EMBL/GenBank/DDBJ databases">
        <title>Sequencing the genomes of 1000 actinobacteria strains.</title>
        <authorList>
            <person name="Klenk H.-P."/>
        </authorList>
    </citation>
    <scope>NUCLEOTIDE SEQUENCE [LARGE SCALE GENOMIC DNA]</scope>
    <source>
        <strain evidence="7 8">DSM 44508</strain>
    </source>
</reference>
<evidence type="ECO:0000313" key="7">
    <source>
        <dbReference type="EMBL" id="MDR7354354.1"/>
    </source>
</evidence>
<dbReference type="InterPro" id="IPR001123">
    <property type="entry name" value="LeuE-type"/>
</dbReference>
<dbReference type="Proteomes" id="UP001183619">
    <property type="component" value="Unassembled WGS sequence"/>
</dbReference>
<feature type="transmembrane region" description="Helical" evidence="6">
    <location>
        <begin position="75"/>
        <end position="94"/>
    </location>
</feature>
<proteinExistence type="predicted"/>
<keyword evidence="3 6" id="KW-0812">Transmembrane</keyword>
<dbReference type="PANTHER" id="PTHR30086">
    <property type="entry name" value="ARGININE EXPORTER PROTEIN ARGO"/>
    <property type="match status" value="1"/>
</dbReference>
<comment type="caution">
    <text evidence="7">The sequence shown here is derived from an EMBL/GenBank/DDBJ whole genome shotgun (WGS) entry which is preliminary data.</text>
</comment>
<comment type="subcellular location">
    <subcellularLocation>
        <location evidence="1">Cell membrane</location>
        <topology evidence="1">Multi-pass membrane protein</topology>
    </subcellularLocation>
</comment>
<dbReference type="PANTHER" id="PTHR30086:SF20">
    <property type="entry name" value="ARGININE EXPORTER PROTEIN ARGO-RELATED"/>
    <property type="match status" value="1"/>
</dbReference>